<dbReference type="InterPro" id="IPR006311">
    <property type="entry name" value="TAT_signal"/>
</dbReference>
<evidence type="ECO:0000256" key="1">
    <source>
        <dbReference type="ARBA" id="ARBA00000681"/>
    </source>
</evidence>
<dbReference type="AlphaFoldDB" id="A0A1W2EJG0"/>
<accession>A0A1W2EJG0</accession>
<dbReference type="RefSeq" id="WP_244557050.1">
    <property type="nucleotide sequence ID" value="NZ_FWXR01000026.1"/>
</dbReference>
<evidence type="ECO:0000256" key="4">
    <source>
        <dbReference type="ARBA" id="ARBA00022729"/>
    </source>
</evidence>
<keyword evidence="5 9" id="KW-0378">Hydrolase</keyword>
<keyword evidence="12" id="KW-1185">Reference proteome</keyword>
<evidence type="ECO:0000256" key="7">
    <source>
        <dbReference type="ARBA" id="ARBA00023295"/>
    </source>
</evidence>
<keyword evidence="6 9" id="KW-0119">Carbohydrate metabolism</keyword>
<dbReference type="PROSITE" id="PS51318">
    <property type="entry name" value="TAT"/>
    <property type="match status" value="1"/>
</dbReference>
<dbReference type="PANTHER" id="PTHR31490">
    <property type="entry name" value="GLYCOSYL HYDROLASE"/>
    <property type="match status" value="1"/>
</dbReference>
<protein>
    <recommendedName>
        <fullName evidence="9">Beta-xylanase</fullName>
        <ecNumber evidence="9">3.2.1.8</ecNumber>
    </recommendedName>
</protein>
<feature type="domain" description="GH10" evidence="10">
    <location>
        <begin position="41"/>
        <end position="361"/>
    </location>
</feature>
<evidence type="ECO:0000259" key="10">
    <source>
        <dbReference type="PROSITE" id="PS51760"/>
    </source>
</evidence>
<dbReference type="Pfam" id="PF00331">
    <property type="entry name" value="Glyco_hydro_10"/>
    <property type="match status" value="1"/>
</dbReference>
<dbReference type="EMBL" id="FWXR01000026">
    <property type="protein sequence ID" value="SMD09632.1"/>
    <property type="molecule type" value="Genomic_DNA"/>
</dbReference>
<comment type="similarity">
    <text evidence="2 9">Belongs to the glycosyl hydrolase 10 (cellulase F) family.</text>
</comment>
<evidence type="ECO:0000256" key="2">
    <source>
        <dbReference type="ARBA" id="ARBA00007495"/>
    </source>
</evidence>
<comment type="catalytic activity">
    <reaction evidence="1 9">
        <text>Endohydrolysis of (1-&gt;4)-beta-D-xylosidic linkages in xylans.</text>
        <dbReference type="EC" id="3.2.1.8"/>
    </reaction>
</comment>
<evidence type="ECO:0000313" key="11">
    <source>
        <dbReference type="EMBL" id="SMD09632.1"/>
    </source>
</evidence>
<evidence type="ECO:0000256" key="6">
    <source>
        <dbReference type="ARBA" id="ARBA00023277"/>
    </source>
</evidence>
<evidence type="ECO:0000256" key="9">
    <source>
        <dbReference type="RuleBase" id="RU361174"/>
    </source>
</evidence>
<keyword evidence="8 9" id="KW-0624">Polysaccharide degradation</keyword>
<dbReference type="GO" id="GO:0031176">
    <property type="term" value="F:endo-1,4-beta-xylanase activity"/>
    <property type="evidence" value="ECO:0007669"/>
    <property type="project" value="UniProtKB-EC"/>
</dbReference>
<evidence type="ECO:0000313" key="12">
    <source>
        <dbReference type="Proteomes" id="UP000192656"/>
    </source>
</evidence>
<dbReference type="PRINTS" id="PR00134">
    <property type="entry name" value="GLHYDRLASE10"/>
</dbReference>
<dbReference type="STRING" id="937218.SAMN06297251_12639"/>
<keyword evidence="4" id="KW-0732">Signal</keyword>
<dbReference type="InterPro" id="IPR017853">
    <property type="entry name" value="GH"/>
</dbReference>
<dbReference type="SMART" id="SM00633">
    <property type="entry name" value="Glyco_10"/>
    <property type="match status" value="1"/>
</dbReference>
<dbReference type="InterPro" id="IPR001000">
    <property type="entry name" value="GH10_dom"/>
</dbReference>
<evidence type="ECO:0000256" key="5">
    <source>
        <dbReference type="ARBA" id="ARBA00022801"/>
    </source>
</evidence>
<name>A0A1W2EJG0_9HYPH</name>
<dbReference type="InterPro" id="IPR044846">
    <property type="entry name" value="GH10"/>
</dbReference>
<sequence length="367" mass="41471">MTDDTRFSTPIAIDKGLTRRSVLAAGAALAAFGLPRAGEAKAESRGVPFGAMIQSDYFRSDAAYRQAFLDHCDMIVPGAELKFDQIRPERDIWRLEPAETLVDFAMDNGRTSRGHTHVWWNSVPPWLEAITDRREGERVLIEHVERVTNHFRGKLLGWDVVNEVIAHDPIQEGPLRRSKWLQLLGPRHIPLAFEATARTDPAARLVVNDYDLEFVGPRFDARREIMLTIVRQMLDANIPVGGVGIQGHLYGDRQIDIDALTRFHKDLDALGVELLVTELDVINRESAPDPASMDALAGKLVGDLMDGIFAWKRPAAVVTWGITDRYTWIPDEMPRYDGEPHRPLPLDRDYRPKAWFEILKARLLSTS</sequence>
<dbReference type="PROSITE" id="PS51760">
    <property type="entry name" value="GH10_2"/>
    <property type="match status" value="1"/>
</dbReference>
<gene>
    <name evidence="11" type="ORF">SAMN06297251_12639</name>
</gene>
<evidence type="ECO:0000256" key="8">
    <source>
        <dbReference type="ARBA" id="ARBA00023326"/>
    </source>
</evidence>
<reference evidence="11 12" key="1">
    <citation type="submission" date="2017-04" db="EMBL/GenBank/DDBJ databases">
        <authorList>
            <person name="Afonso C.L."/>
            <person name="Miller P.J."/>
            <person name="Scott M.A."/>
            <person name="Spackman E."/>
            <person name="Goraichik I."/>
            <person name="Dimitrov K.M."/>
            <person name="Suarez D.L."/>
            <person name="Swayne D.E."/>
        </authorList>
    </citation>
    <scope>NUCLEOTIDE SEQUENCE [LARGE SCALE GENOMIC DNA]</scope>
    <source>
        <strain evidence="11 12">CGMCC 1.10972</strain>
    </source>
</reference>
<organism evidence="11 12">
    <name type="scientific">Fulvimarina manganoxydans</name>
    <dbReference type="NCBI Taxonomy" id="937218"/>
    <lineage>
        <taxon>Bacteria</taxon>
        <taxon>Pseudomonadati</taxon>
        <taxon>Pseudomonadota</taxon>
        <taxon>Alphaproteobacteria</taxon>
        <taxon>Hyphomicrobiales</taxon>
        <taxon>Aurantimonadaceae</taxon>
        <taxon>Fulvimarina</taxon>
    </lineage>
</organism>
<proteinExistence type="inferred from homology"/>
<dbReference type="Proteomes" id="UP000192656">
    <property type="component" value="Unassembled WGS sequence"/>
</dbReference>
<keyword evidence="7 9" id="KW-0326">Glycosidase</keyword>
<dbReference type="EC" id="3.2.1.8" evidence="9"/>
<dbReference type="Gene3D" id="3.20.20.80">
    <property type="entry name" value="Glycosidases"/>
    <property type="match status" value="1"/>
</dbReference>
<keyword evidence="3 11" id="KW-0858">Xylan degradation</keyword>
<dbReference type="SUPFAM" id="SSF51445">
    <property type="entry name" value="(Trans)glycosidases"/>
    <property type="match status" value="1"/>
</dbReference>
<evidence type="ECO:0000256" key="3">
    <source>
        <dbReference type="ARBA" id="ARBA00022651"/>
    </source>
</evidence>
<dbReference type="PANTHER" id="PTHR31490:SF88">
    <property type="entry name" value="BETA-XYLANASE"/>
    <property type="match status" value="1"/>
</dbReference>
<dbReference type="GO" id="GO:0045493">
    <property type="term" value="P:xylan catabolic process"/>
    <property type="evidence" value="ECO:0007669"/>
    <property type="project" value="UniProtKB-KW"/>
</dbReference>